<evidence type="ECO:0000313" key="3">
    <source>
        <dbReference type="Proteomes" id="UP000476411"/>
    </source>
</evidence>
<reference evidence="2 3" key="1">
    <citation type="submission" date="2020-01" db="EMBL/GenBank/DDBJ databases">
        <title>Complete genome sequence of Chitinophaga sp. H33E-04 isolated from quinoa roots.</title>
        <authorList>
            <person name="Weon H.-Y."/>
            <person name="Lee S.A."/>
        </authorList>
    </citation>
    <scope>NUCLEOTIDE SEQUENCE [LARGE SCALE GENOMIC DNA]</scope>
    <source>
        <strain evidence="2 3">H33E-04</strain>
    </source>
</reference>
<keyword evidence="1" id="KW-0472">Membrane</keyword>
<dbReference type="AlphaFoldDB" id="A0A6B9ZEG4"/>
<feature type="transmembrane region" description="Helical" evidence="1">
    <location>
        <begin position="31"/>
        <end position="49"/>
    </location>
</feature>
<evidence type="ECO:0000256" key="1">
    <source>
        <dbReference type="SAM" id="Phobius"/>
    </source>
</evidence>
<dbReference type="RefSeq" id="WP_162332507.1">
    <property type="nucleotide sequence ID" value="NZ_CP048113.1"/>
</dbReference>
<evidence type="ECO:0000313" key="2">
    <source>
        <dbReference type="EMBL" id="QHS60822.1"/>
    </source>
</evidence>
<dbReference type="KEGG" id="chih:GWR21_14820"/>
<dbReference type="Proteomes" id="UP000476411">
    <property type="component" value="Chromosome"/>
</dbReference>
<accession>A0A6B9ZEG4</accession>
<keyword evidence="3" id="KW-1185">Reference proteome</keyword>
<gene>
    <name evidence="2" type="ORF">GWR21_14820</name>
</gene>
<organism evidence="2 3">
    <name type="scientific">Chitinophaga agri</name>
    <dbReference type="NCBI Taxonomy" id="2703787"/>
    <lineage>
        <taxon>Bacteria</taxon>
        <taxon>Pseudomonadati</taxon>
        <taxon>Bacteroidota</taxon>
        <taxon>Chitinophagia</taxon>
        <taxon>Chitinophagales</taxon>
        <taxon>Chitinophagaceae</taxon>
        <taxon>Chitinophaga</taxon>
    </lineage>
</organism>
<proteinExistence type="predicted"/>
<dbReference type="EMBL" id="CP048113">
    <property type="protein sequence ID" value="QHS60822.1"/>
    <property type="molecule type" value="Genomic_DNA"/>
</dbReference>
<name>A0A6B9ZEG4_9BACT</name>
<keyword evidence="1" id="KW-1133">Transmembrane helix</keyword>
<protein>
    <submittedName>
        <fullName evidence="2">Uncharacterized protein</fullName>
    </submittedName>
</protein>
<keyword evidence="1" id="KW-0812">Transmembrane</keyword>
<sequence>MKTETSGYFSNVLLTGTLLLANVDVSGLLDYGLKAVIGGGIWLGFKILADHYDRKRKSSGQ</sequence>